<dbReference type="EMBL" id="GEFH01002691">
    <property type="protein sequence ID" value="JAP65890.1"/>
    <property type="molecule type" value="mRNA"/>
</dbReference>
<evidence type="ECO:0008006" key="3">
    <source>
        <dbReference type="Google" id="ProtNLM"/>
    </source>
</evidence>
<accession>A0A131XIF5</accession>
<reference evidence="2" key="1">
    <citation type="journal article" date="2017" name="Ticks Tick Borne Dis.">
        <title>An insight into the sialome of Hyalomma excavatum.</title>
        <authorList>
            <person name="Ribeiro J.M."/>
            <person name="Slovak M."/>
            <person name="Francischetti I.M."/>
        </authorList>
    </citation>
    <scope>NUCLEOTIDE SEQUENCE</scope>
    <source>
        <strain evidence="2">Samish</strain>
        <tissue evidence="2">Salivary glands</tissue>
    </source>
</reference>
<evidence type="ECO:0000313" key="2">
    <source>
        <dbReference type="EMBL" id="JAP65890.1"/>
    </source>
</evidence>
<name>A0A131XIF5_9ACAR</name>
<sequence>MFILLFILGFALGSSNDSTQKPPAENNSSDAGSTKAPERPDSKPTMSDLNQALDTEELFWLNKRNYSAEEQCSFWFKLSLRDSKYIFLSRHKNGEGQIKQTKLTAKLLMKTDGPTMRVRSRGQRESEAIPYVLKFWTLNETCAIFTYPDGKCEQRVWNQNVRSPLPSCDRAYCEFCGSTSIHVYNRTCVDPDAV</sequence>
<protein>
    <recommendedName>
        <fullName evidence="3">Lipocalin</fullName>
    </recommendedName>
</protein>
<feature type="compositionally biased region" description="Polar residues" evidence="1">
    <location>
        <begin position="17"/>
        <end position="32"/>
    </location>
</feature>
<organism evidence="2">
    <name type="scientific">Hyalomma excavatum</name>
    <dbReference type="NCBI Taxonomy" id="257692"/>
    <lineage>
        <taxon>Eukaryota</taxon>
        <taxon>Metazoa</taxon>
        <taxon>Ecdysozoa</taxon>
        <taxon>Arthropoda</taxon>
        <taxon>Chelicerata</taxon>
        <taxon>Arachnida</taxon>
        <taxon>Acari</taxon>
        <taxon>Parasitiformes</taxon>
        <taxon>Ixodida</taxon>
        <taxon>Ixodoidea</taxon>
        <taxon>Ixodidae</taxon>
        <taxon>Hyalomminae</taxon>
        <taxon>Hyalomma</taxon>
    </lineage>
</organism>
<dbReference type="AlphaFoldDB" id="A0A131XIF5"/>
<dbReference type="Gene3D" id="2.40.128.20">
    <property type="match status" value="1"/>
</dbReference>
<dbReference type="InterPro" id="IPR012674">
    <property type="entry name" value="Calycin"/>
</dbReference>
<proteinExistence type="evidence at transcript level"/>
<dbReference type="SUPFAM" id="SSF50814">
    <property type="entry name" value="Lipocalins"/>
    <property type="match status" value="1"/>
</dbReference>
<evidence type="ECO:0000256" key="1">
    <source>
        <dbReference type="SAM" id="MobiDB-lite"/>
    </source>
</evidence>
<feature type="region of interest" description="Disordered" evidence="1">
    <location>
        <begin position="17"/>
        <end position="48"/>
    </location>
</feature>